<organism evidence="17 18">
    <name type="scientific">Hyaloperonospora brassicae</name>
    <name type="common">Brassica downy mildew</name>
    <name type="synonym">Peronospora brassicae</name>
    <dbReference type="NCBI Taxonomy" id="162125"/>
    <lineage>
        <taxon>Eukaryota</taxon>
        <taxon>Sar</taxon>
        <taxon>Stramenopiles</taxon>
        <taxon>Oomycota</taxon>
        <taxon>Peronosporomycetes</taxon>
        <taxon>Peronosporales</taxon>
        <taxon>Peronosporaceae</taxon>
        <taxon>Hyaloperonospora</taxon>
    </lineage>
</organism>
<keyword evidence="7 14" id="KW-0255">Endonuclease</keyword>
<evidence type="ECO:0000313" key="17">
    <source>
        <dbReference type="EMBL" id="CAI5738629.1"/>
    </source>
</evidence>
<name>A0AAV0UP33_HYABA</name>
<feature type="compositionally biased region" description="Basic and acidic residues" evidence="15">
    <location>
        <begin position="508"/>
        <end position="519"/>
    </location>
</feature>
<evidence type="ECO:0000256" key="1">
    <source>
        <dbReference type="ARBA" id="ARBA00004496"/>
    </source>
</evidence>
<evidence type="ECO:0000256" key="5">
    <source>
        <dbReference type="ARBA" id="ARBA00022723"/>
    </source>
</evidence>
<dbReference type="GO" id="GO:0008270">
    <property type="term" value="F:zinc ion binding"/>
    <property type="evidence" value="ECO:0007669"/>
    <property type="project" value="UniProtKB-KW"/>
</dbReference>
<comment type="domain">
    <text evidence="14">The VLRF1 domain mediates binding to the 60S ribosomal subunit.</text>
</comment>
<dbReference type="PROSITE" id="PS50088">
    <property type="entry name" value="ANK_REPEAT"/>
    <property type="match status" value="1"/>
</dbReference>
<evidence type="ECO:0000259" key="16">
    <source>
        <dbReference type="PROSITE" id="PS52044"/>
    </source>
</evidence>
<dbReference type="GO" id="GO:0036503">
    <property type="term" value="P:ERAD pathway"/>
    <property type="evidence" value="ECO:0007669"/>
    <property type="project" value="TreeGrafter"/>
</dbReference>
<keyword evidence="11 13" id="KW-0040">ANK repeat</keyword>
<evidence type="ECO:0000313" key="18">
    <source>
        <dbReference type="Proteomes" id="UP001162031"/>
    </source>
</evidence>
<feature type="compositionally biased region" description="Basic residues" evidence="15">
    <location>
        <begin position="520"/>
        <end position="530"/>
    </location>
</feature>
<dbReference type="Gene3D" id="1.25.40.20">
    <property type="entry name" value="Ankyrin repeat-containing domain"/>
    <property type="match status" value="1"/>
</dbReference>
<evidence type="ECO:0000256" key="13">
    <source>
        <dbReference type="PROSITE-ProRule" id="PRU00023"/>
    </source>
</evidence>
<keyword evidence="5" id="KW-0479">Metal-binding</keyword>
<feature type="region of interest" description="Disordered" evidence="15">
    <location>
        <begin position="506"/>
        <end position="542"/>
    </location>
</feature>
<accession>A0AAV0UP33</accession>
<keyword evidence="9 14" id="KW-0378">Hydrolase</keyword>
<evidence type="ECO:0000256" key="2">
    <source>
        <dbReference type="ARBA" id="ARBA00009262"/>
    </source>
</evidence>
<dbReference type="SMART" id="SM00248">
    <property type="entry name" value="ANK"/>
    <property type="match status" value="1"/>
</dbReference>
<evidence type="ECO:0000256" key="7">
    <source>
        <dbReference type="ARBA" id="ARBA00022759"/>
    </source>
</evidence>
<protein>
    <recommendedName>
        <fullName evidence="16">VLRF1 domain-containing protein</fullName>
    </recommendedName>
</protein>
<keyword evidence="18" id="KW-1185">Reference proteome</keyword>
<dbReference type="InterPro" id="IPR002110">
    <property type="entry name" value="Ankyrin_rpt"/>
</dbReference>
<comment type="caution">
    <text evidence="17">The sequence shown here is derived from an EMBL/GenBank/DDBJ whole genome shotgun (WGS) entry which is preliminary data.</text>
</comment>
<evidence type="ECO:0000256" key="8">
    <source>
        <dbReference type="ARBA" id="ARBA00022771"/>
    </source>
</evidence>
<evidence type="ECO:0000256" key="14">
    <source>
        <dbReference type="PROSITE-ProRule" id="PRU01389"/>
    </source>
</evidence>
<dbReference type="PROSITE" id="PS50297">
    <property type="entry name" value="ANK_REP_REGION"/>
    <property type="match status" value="1"/>
</dbReference>
<dbReference type="PANTHER" id="PTHR16036">
    <property type="entry name" value="ANKYRIN REPEAT AND ZINC FINGER DOMAIN-CONTAINING PROTEIN 1"/>
    <property type="match status" value="1"/>
</dbReference>
<evidence type="ECO:0000256" key="9">
    <source>
        <dbReference type="ARBA" id="ARBA00022801"/>
    </source>
</evidence>
<evidence type="ECO:0000256" key="12">
    <source>
        <dbReference type="ARBA" id="ARBA00023054"/>
    </source>
</evidence>
<dbReference type="EMBL" id="CANTFL010001387">
    <property type="protein sequence ID" value="CAI5738629.1"/>
    <property type="molecule type" value="Genomic_DNA"/>
</dbReference>
<dbReference type="InterPro" id="IPR036770">
    <property type="entry name" value="Ankyrin_rpt-contain_sf"/>
</dbReference>
<evidence type="ECO:0000256" key="4">
    <source>
        <dbReference type="ARBA" id="ARBA00022722"/>
    </source>
</evidence>
<sequence length="601" mass="66889">MVSKKAAPTSYGRIALSDLTPAQTSQWTVRSVAGSAARSFERPRMTDDASCAADVTATALRLQTAALDERTIAGLRCGACDVAAFASLDEQYAHFKSAAHCVNLKRRARGLPSLSQEQALQYIEERTKKEETKKEKVTDGGYVSSSSSSSWSEEEEEDEVKTATGSEPVVEFSDGKSVFKVFKNILPDVDEEGFNPYTSLDRICASKFRWAVLLLRSGRFAGAVFEKDKALCHKTFQRYTTRRKQGGAQSASDASGKAKSAGATLRRYNEVALKQDVVALLVEWKDVLKDAELIFLSSGKTERATFFPEKNAVLQPGDKRLKRIPFATFRPTFEEVCRVRSDLSSVRFLPLDVATAVSVVNANKVKKKTKKTNDIAPKVDIETCSIQQDEDDVKEVPRLIQLVNEGDVNGVKELLLSGGEERYSKVNEADANCMTALHHAAAKNAVSLVGFLLEQGANPAILDLHNRPPYFLCSSKETRNAFRRYMGEHPDAWDYVTAQIPEVLTSDMEQRKKDKESEKRKRARERKKQQKKEVAQQKQEEAARQEEIERKIAAGMACDLCGKYAGKSPFTRLEYKYCSTDCVNGHKRKLMSEAALRRLGG</sequence>
<evidence type="ECO:0000256" key="11">
    <source>
        <dbReference type="ARBA" id="ARBA00023043"/>
    </source>
</evidence>
<dbReference type="Proteomes" id="UP001162031">
    <property type="component" value="Unassembled WGS sequence"/>
</dbReference>
<keyword evidence="3 14" id="KW-0963">Cytoplasm</keyword>
<feature type="active site" evidence="14">
    <location>
        <position position="249"/>
    </location>
</feature>
<feature type="region of interest" description="Disordered" evidence="15">
    <location>
        <begin position="130"/>
        <end position="165"/>
    </location>
</feature>
<dbReference type="Pfam" id="PF18826">
    <property type="entry name" value="bVLRF1"/>
    <property type="match status" value="1"/>
</dbReference>
<evidence type="ECO:0000256" key="15">
    <source>
        <dbReference type="SAM" id="MobiDB-lite"/>
    </source>
</evidence>
<dbReference type="Pfam" id="PF00023">
    <property type="entry name" value="Ank"/>
    <property type="match status" value="1"/>
</dbReference>
<dbReference type="SUPFAM" id="SSF48403">
    <property type="entry name" value="Ankyrin repeat"/>
    <property type="match status" value="1"/>
</dbReference>
<reference evidence="17" key="1">
    <citation type="submission" date="2022-12" db="EMBL/GenBank/DDBJ databases">
        <authorList>
            <person name="Webb A."/>
        </authorList>
    </citation>
    <scope>NUCLEOTIDE SEQUENCE</scope>
    <source>
        <strain evidence="17">Hp1</strain>
    </source>
</reference>
<proteinExistence type="inferred from homology"/>
<dbReference type="InterPro" id="IPR047139">
    <property type="entry name" value="ANKZ1/VMS1"/>
</dbReference>
<keyword evidence="10" id="KW-0862">Zinc</keyword>
<feature type="domain" description="VLRF1" evidence="16">
    <location>
        <begin position="206"/>
        <end position="346"/>
    </location>
</feature>
<dbReference type="Pfam" id="PF18716">
    <property type="entry name" value="VATC"/>
    <property type="match status" value="1"/>
</dbReference>
<evidence type="ECO:0000256" key="10">
    <source>
        <dbReference type="ARBA" id="ARBA00022833"/>
    </source>
</evidence>
<dbReference type="PROSITE" id="PS52044">
    <property type="entry name" value="VLRF1"/>
    <property type="match status" value="1"/>
</dbReference>
<keyword evidence="4 14" id="KW-0540">Nuclease</keyword>
<keyword evidence="8" id="KW-0863">Zinc-finger</keyword>
<dbReference type="AlphaFoldDB" id="A0AAV0UP33"/>
<dbReference type="InterPro" id="IPR041540">
    <property type="entry name" value="VATC"/>
</dbReference>
<comment type="subcellular location">
    <subcellularLocation>
        <location evidence="1">Cytoplasm</location>
    </subcellularLocation>
</comment>
<dbReference type="GO" id="GO:0016787">
    <property type="term" value="F:hydrolase activity"/>
    <property type="evidence" value="ECO:0007669"/>
    <property type="project" value="UniProtKB-KW"/>
</dbReference>
<dbReference type="InterPro" id="IPR041175">
    <property type="entry name" value="VLRF1/Vms1"/>
</dbReference>
<keyword evidence="12" id="KW-0175">Coiled coil</keyword>
<evidence type="ECO:0000256" key="6">
    <source>
        <dbReference type="ARBA" id="ARBA00022737"/>
    </source>
</evidence>
<dbReference type="PANTHER" id="PTHR16036:SF2">
    <property type="entry name" value="TRNA ENDONUCLEASE ANKZF1"/>
    <property type="match status" value="1"/>
</dbReference>
<evidence type="ECO:0000256" key="3">
    <source>
        <dbReference type="ARBA" id="ARBA00022490"/>
    </source>
</evidence>
<comment type="similarity">
    <text evidence="2 14">Belongs to the ANKZF1/VMS1 family.</text>
</comment>
<feature type="compositionally biased region" description="Basic and acidic residues" evidence="15">
    <location>
        <begin position="531"/>
        <end position="542"/>
    </location>
</feature>
<gene>
    <name evidence="17" type="ORF">HBR001_LOCUS7550</name>
</gene>
<dbReference type="GO" id="GO:0004519">
    <property type="term" value="F:endonuclease activity"/>
    <property type="evidence" value="ECO:0007669"/>
    <property type="project" value="UniProtKB-KW"/>
</dbReference>
<dbReference type="GO" id="GO:0005737">
    <property type="term" value="C:cytoplasm"/>
    <property type="evidence" value="ECO:0007669"/>
    <property type="project" value="UniProtKB-SubCell"/>
</dbReference>
<keyword evidence="6" id="KW-0677">Repeat</keyword>
<feature type="repeat" description="ANK" evidence="13">
    <location>
        <begin position="432"/>
        <end position="464"/>
    </location>
</feature>